<evidence type="ECO:0000313" key="8">
    <source>
        <dbReference type="EMBL" id="MDQ0672757.1"/>
    </source>
</evidence>
<dbReference type="PANTHER" id="PTHR43133:SF25">
    <property type="entry name" value="RNA POLYMERASE SIGMA FACTOR RFAY-RELATED"/>
    <property type="match status" value="1"/>
</dbReference>
<keyword evidence="3" id="KW-0731">Sigma factor</keyword>
<dbReference type="InterPro" id="IPR013325">
    <property type="entry name" value="RNA_pol_sigma_r2"/>
</dbReference>
<evidence type="ECO:0000259" key="6">
    <source>
        <dbReference type="Pfam" id="PF04542"/>
    </source>
</evidence>
<keyword evidence="2" id="KW-0805">Transcription regulation</keyword>
<dbReference type="InterPro" id="IPR007627">
    <property type="entry name" value="RNA_pol_sigma70_r2"/>
</dbReference>
<dbReference type="Proteomes" id="UP001236806">
    <property type="component" value="Unassembled WGS sequence"/>
</dbReference>
<proteinExistence type="inferred from homology"/>
<dbReference type="Pfam" id="PF04542">
    <property type="entry name" value="Sigma70_r2"/>
    <property type="match status" value="1"/>
</dbReference>
<evidence type="ECO:0000256" key="1">
    <source>
        <dbReference type="ARBA" id="ARBA00010641"/>
    </source>
</evidence>
<gene>
    <name evidence="8" type="ORF">QFZ36_000318</name>
</gene>
<protein>
    <submittedName>
        <fullName evidence="8">RNA polymerase sigma factor (Sigma-70 family)</fullName>
    </submittedName>
</protein>
<dbReference type="NCBIfam" id="TIGR02937">
    <property type="entry name" value="sigma70-ECF"/>
    <property type="match status" value="1"/>
</dbReference>
<sequence>MGNLESDEESLWSRSLSGDGEAFGVLYDRHRDRVFRHAYRLAGNHHDAEDVMAAAFLELWRRRAKVRVVDGSILPWLLVTTTNMARNNGRSALRYRKLLDSLPRTEESSLPLETDFFAGRQEILDKDFSHALGTLNATDLHLVSLVVFEDYPLTAAAAVLNMTPGAAKTRMHRAKQRMKAALCGNSGAGAPARSQATSVLEGERS</sequence>
<evidence type="ECO:0000313" key="9">
    <source>
        <dbReference type="Proteomes" id="UP001236806"/>
    </source>
</evidence>
<comment type="similarity">
    <text evidence="1">Belongs to the sigma-70 factor family. ECF subfamily.</text>
</comment>
<evidence type="ECO:0000256" key="4">
    <source>
        <dbReference type="ARBA" id="ARBA00023163"/>
    </source>
</evidence>
<dbReference type="InterPro" id="IPR039425">
    <property type="entry name" value="RNA_pol_sigma-70-like"/>
</dbReference>
<organism evidence="8 9">
    <name type="scientific">Pseudarthrobacter siccitolerans</name>
    <dbReference type="NCBI Taxonomy" id="861266"/>
    <lineage>
        <taxon>Bacteria</taxon>
        <taxon>Bacillati</taxon>
        <taxon>Actinomycetota</taxon>
        <taxon>Actinomycetes</taxon>
        <taxon>Micrococcales</taxon>
        <taxon>Micrococcaceae</taxon>
        <taxon>Pseudarthrobacter</taxon>
    </lineage>
</organism>
<dbReference type="Pfam" id="PF08281">
    <property type="entry name" value="Sigma70_r4_2"/>
    <property type="match status" value="1"/>
</dbReference>
<evidence type="ECO:0000256" key="5">
    <source>
        <dbReference type="SAM" id="MobiDB-lite"/>
    </source>
</evidence>
<dbReference type="EMBL" id="JAUSXB010000001">
    <property type="protein sequence ID" value="MDQ0672757.1"/>
    <property type="molecule type" value="Genomic_DNA"/>
</dbReference>
<evidence type="ECO:0000256" key="3">
    <source>
        <dbReference type="ARBA" id="ARBA00023082"/>
    </source>
</evidence>
<feature type="region of interest" description="Disordered" evidence="5">
    <location>
        <begin position="184"/>
        <end position="205"/>
    </location>
</feature>
<dbReference type="InterPro" id="IPR013324">
    <property type="entry name" value="RNA_pol_sigma_r3/r4-like"/>
</dbReference>
<dbReference type="InterPro" id="IPR014284">
    <property type="entry name" value="RNA_pol_sigma-70_dom"/>
</dbReference>
<reference evidence="8 9" key="1">
    <citation type="submission" date="2023-07" db="EMBL/GenBank/DDBJ databases">
        <title>Comparative genomics of wheat-associated soil bacteria to identify genetic determinants of phenazine resistance.</title>
        <authorList>
            <person name="Mouncey N."/>
        </authorList>
    </citation>
    <scope>NUCLEOTIDE SEQUENCE [LARGE SCALE GENOMIC DNA]</scope>
    <source>
        <strain evidence="8 9">W1I3</strain>
    </source>
</reference>
<dbReference type="InterPro" id="IPR013249">
    <property type="entry name" value="RNA_pol_sigma70_r4_t2"/>
</dbReference>
<dbReference type="RefSeq" id="WP_306633386.1">
    <property type="nucleotide sequence ID" value="NZ_JAUSXB010000001.1"/>
</dbReference>
<keyword evidence="9" id="KW-1185">Reference proteome</keyword>
<dbReference type="Gene3D" id="1.10.10.10">
    <property type="entry name" value="Winged helix-like DNA-binding domain superfamily/Winged helix DNA-binding domain"/>
    <property type="match status" value="1"/>
</dbReference>
<dbReference type="InterPro" id="IPR036388">
    <property type="entry name" value="WH-like_DNA-bd_sf"/>
</dbReference>
<dbReference type="SUPFAM" id="SSF88659">
    <property type="entry name" value="Sigma3 and sigma4 domains of RNA polymerase sigma factors"/>
    <property type="match status" value="1"/>
</dbReference>
<evidence type="ECO:0000256" key="2">
    <source>
        <dbReference type="ARBA" id="ARBA00023015"/>
    </source>
</evidence>
<feature type="domain" description="RNA polymerase sigma factor 70 region 4 type 2" evidence="7">
    <location>
        <begin position="130"/>
        <end position="178"/>
    </location>
</feature>
<feature type="domain" description="RNA polymerase sigma-70 region 2" evidence="6">
    <location>
        <begin position="26"/>
        <end position="90"/>
    </location>
</feature>
<keyword evidence="4" id="KW-0804">Transcription</keyword>
<evidence type="ECO:0000259" key="7">
    <source>
        <dbReference type="Pfam" id="PF08281"/>
    </source>
</evidence>
<dbReference type="SUPFAM" id="SSF88946">
    <property type="entry name" value="Sigma2 domain of RNA polymerase sigma factors"/>
    <property type="match status" value="1"/>
</dbReference>
<accession>A0ABU0PGF5</accession>
<comment type="caution">
    <text evidence="8">The sequence shown here is derived from an EMBL/GenBank/DDBJ whole genome shotgun (WGS) entry which is preliminary data.</text>
</comment>
<name>A0ABU0PGF5_9MICC</name>
<dbReference type="PANTHER" id="PTHR43133">
    <property type="entry name" value="RNA POLYMERASE ECF-TYPE SIGMA FACTO"/>
    <property type="match status" value="1"/>
</dbReference>
<dbReference type="Gene3D" id="1.10.1740.10">
    <property type="match status" value="1"/>
</dbReference>